<evidence type="ECO:0000256" key="1">
    <source>
        <dbReference type="SAM" id="MobiDB-lite"/>
    </source>
</evidence>
<gene>
    <name evidence="3" type="ORF">SK128_025903</name>
</gene>
<dbReference type="EMBL" id="JAXCGZ010002237">
    <property type="protein sequence ID" value="KAK7084163.1"/>
    <property type="molecule type" value="Genomic_DNA"/>
</dbReference>
<name>A0AAN8XR90_HALRR</name>
<keyword evidence="2" id="KW-0732">Signal</keyword>
<reference evidence="3 4" key="1">
    <citation type="submission" date="2023-11" db="EMBL/GenBank/DDBJ databases">
        <title>Halocaridina rubra genome assembly.</title>
        <authorList>
            <person name="Smith C."/>
        </authorList>
    </citation>
    <scope>NUCLEOTIDE SEQUENCE [LARGE SCALE GENOMIC DNA]</scope>
    <source>
        <strain evidence="3">EP-1</strain>
        <tissue evidence="3">Whole</tissue>
    </source>
</reference>
<feature type="region of interest" description="Disordered" evidence="1">
    <location>
        <begin position="24"/>
        <end position="63"/>
    </location>
</feature>
<feature type="compositionally biased region" description="Basic and acidic residues" evidence="1">
    <location>
        <begin position="42"/>
        <end position="63"/>
    </location>
</feature>
<keyword evidence="4" id="KW-1185">Reference proteome</keyword>
<feature type="signal peptide" evidence="2">
    <location>
        <begin position="1"/>
        <end position="20"/>
    </location>
</feature>
<feature type="chain" id="PRO_5042916856" evidence="2">
    <location>
        <begin position="21"/>
        <end position="421"/>
    </location>
</feature>
<dbReference type="Proteomes" id="UP001381693">
    <property type="component" value="Unassembled WGS sequence"/>
</dbReference>
<proteinExistence type="predicted"/>
<feature type="region of interest" description="Disordered" evidence="1">
    <location>
        <begin position="275"/>
        <end position="313"/>
    </location>
</feature>
<protein>
    <submittedName>
        <fullName evidence="3">Uncharacterized protein</fullName>
    </submittedName>
</protein>
<accession>A0AAN8XR90</accession>
<organism evidence="3 4">
    <name type="scientific">Halocaridina rubra</name>
    <name type="common">Hawaiian red shrimp</name>
    <dbReference type="NCBI Taxonomy" id="373956"/>
    <lineage>
        <taxon>Eukaryota</taxon>
        <taxon>Metazoa</taxon>
        <taxon>Ecdysozoa</taxon>
        <taxon>Arthropoda</taxon>
        <taxon>Crustacea</taxon>
        <taxon>Multicrustacea</taxon>
        <taxon>Malacostraca</taxon>
        <taxon>Eumalacostraca</taxon>
        <taxon>Eucarida</taxon>
        <taxon>Decapoda</taxon>
        <taxon>Pleocyemata</taxon>
        <taxon>Caridea</taxon>
        <taxon>Atyoidea</taxon>
        <taxon>Atyidae</taxon>
        <taxon>Halocaridina</taxon>
    </lineage>
</organism>
<sequence length="421" mass="47647">MRLFGRWLGLTLLFVGCVIAAPSPEENKASPEENTGVTSQEMVKEDTSSEMSKSQDKHHRESRQTFDGFRLNEALKDGILALEGVDGIFRDIPKIDKLQCVERVLCSVIAYRNGVSESVGPAIPNPLQAFDPTFQQGVIQNPEIVQQEILQNPLFSRWLMSLLSQFPNFADIQRAYEDNPSALLQLLAGLATENQATPSQGVTGFHSENPSALAQGLQYHSSGGSHQQSDFPQHILPQQEFAQSPSFHTQTFVPPPPPVYHHRFQPPTRQTFGQPFQNSYPNFRENQDSSGAAQNSQYTLRRNTAPHRRRKPQRGNIFMDFLGRLGIGKRKKRSLFENIASQFASKSMFGFLDQLMDKYSFYPYTRAALMGYSGESCENEYKACPSTAEDMLEFFNNMYKHYPEGFPFKDNMPWLLQALLP</sequence>
<feature type="compositionally biased region" description="Polar residues" evidence="1">
    <location>
        <begin position="288"/>
        <end position="302"/>
    </location>
</feature>
<dbReference type="PROSITE" id="PS51257">
    <property type="entry name" value="PROKAR_LIPOPROTEIN"/>
    <property type="match status" value="1"/>
</dbReference>
<dbReference type="AlphaFoldDB" id="A0AAN8XR90"/>
<evidence type="ECO:0000313" key="4">
    <source>
        <dbReference type="Proteomes" id="UP001381693"/>
    </source>
</evidence>
<comment type="caution">
    <text evidence="3">The sequence shown here is derived from an EMBL/GenBank/DDBJ whole genome shotgun (WGS) entry which is preliminary data.</text>
</comment>
<evidence type="ECO:0000256" key="2">
    <source>
        <dbReference type="SAM" id="SignalP"/>
    </source>
</evidence>
<feature type="compositionally biased region" description="Polar residues" evidence="1">
    <location>
        <begin position="32"/>
        <end position="41"/>
    </location>
</feature>
<evidence type="ECO:0000313" key="3">
    <source>
        <dbReference type="EMBL" id="KAK7084163.1"/>
    </source>
</evidence>
<feature type="compositionally biased region" description="Basic residues" evidence="1">
    <location>
        <begin position="304"/>
        <end position="313"/>
    </location>
</feature>